<dbReference type="eggNOG" id="KOG0156">
    <property type="taxonomic scope" value="Eukaryota"/>
</dbReference>
<dbReference type="PRINTS" id="PR00463">
    <property type="entry name" value="EP450I"/>
</dbReference>
<dbReference type="GO" id="GO:0008395">
    <property type="term" value="F:steroid hydroxylase activity"/>
    <property type="evidence" value="ECO:0007669"/>
    <property type="project" value="TreeGrafter"/>
</dbReference>
<keyword evidence="15" id="KW-1133">Transmembrane helix</keyword>
<dbReference type="InterPro" id="IPR001128">
    <property type="entry name" value="Cyt_P450"/>
</dbReference>
<dbReference type="HOGENOM" id="CLU_001570_22_0_1"/>
<evidence type="ECO:0000256" key="9">
    <source>
        <dbReference type="ARBA" id="ARBA00023002"/>
    </source>
</evidence>
<keyword evidence="9 14" id="KW-0560">Oxidoreductase</keyword>
<dbReference type="InterPro" id="IPR017972">
    <property type="entry name" value="Cyt_P450_CS"/>
</dbReference>
<keyword evidence="5 13" id="KW-0349">Heme</keyword>
<reference evidence="17" key="1">
    <citation type="submission" date="2003-08" db="EMBL/GenBank/DDBJ databases">
        <authorList>
            <person name="Birren B."/>
            <person name="Nusbaum C."/>
            <person name="Abebe A."/>
            <person name="Abouelleil A."/>
            <person name="Adekoya E."/>
            <person name="Ait-zahra M."/>
            <person name="Allen N."/>
            <person name="Allen T."/>
            <person name="An P."/>
            <person name="Anderson M."/>
            <person name="Anderson S."/>
            <person name="Arachchi H."/>
            <person name="Armbruster J."/>
            <person name="Bachantsang P."/>
            <person name="Baldwin J."/>
            <person name="Barry A."/>
            <person name="Bayul T."/>
            <person name="Blitshsteyn B."/>
            <person name="Bloom T."/>
            <person name="Blye J."/>
            <person name="Boguslavskiy L."/>
            <person name="Borowsky M."/>
            <person name="Boukhgalter B."/>
            <person name="Brunache A."/>
            <person name="Butler J."/>
            <person name="Calixte N."/>
            <person name="Calvo S."/>
            <person name="Camarata J."/>
            <person name="Campo K."/>
            <person name="Chang J."/>
            <person name="Cheshatsang Y."/>
            <person name="Citroen M."/>
            <person name="Collymore A."/>
            <person name="Considine T."/>
            <person name="Cook A."/>
            <person name="Cooke P."/>
            <person name="Corum B."/>
            <person name="Cuomo C."/>
            <person name="David R."/>
            <person name="Dawoe T."/>
            <person name="Degray S."/>
            <person name="Dodge S."/>
            <person name="Dooley K."/>
            <person name="Dorje P."/>
            <person name="Dorjee K."/>
            <person name="Dorris L."/>
            <person name="Duffey N."/>
            <person name="Dupes A."/>
            <person name="Elkins T."/>
            <person name="Engels R."/>
            <person name="Erickson J."/>
            <person name="Farina A."/>
            <person name="Faro S."/>
            <person name="Ferreira P."/>
            <person name="Fischer H."/>
            <person name="Fitzgerald M."/>
            <person name="Foley K."/>
            <person name="Gage D."/>
            <person name="Galagan J."/>
            <person name="Gearin G."/>
            <person name="Gnerre S."/>
            <person name="Gnirke A."/>
            <person name="Goyette A."/>
            <person name="Graham J."/>
            <person name="Grandbois E."/>
            <person name="Gyaltsen K."/>
            <person name="Hafez N."/>
            <person name="Hagopian D."/>
            <person name="Hagos B."/>
            <person name="Hall J."/>
            <person name="Hatcher B."/>
            <person name="Heller A."/>
            <person name="Higgins H."/>
            <person name="Honan T."/>
            <person name="Horn A."/>
            <person name="Houde N."/>
            <person name="Hughes L."/>
            <person name="Hulme W."/>
            <person name="Husby E."/>
            <person name="Iliev I."/>
            <person name="Jaffe D."/>
            <person name="Jones C."/>
            <person name="Kamal M."/>
            <person name="Kamat A."/>
            <person name="Kamvysselis M."/>
            <person name="Karlsson E."/>
            <person name="Kells C."/>
            <person name="Kieu A."/>
            <person name="Kisner P."/>
            <person name="Kodira C."/>
            <person name="Kulbokas E."/>
            <person name="Labutti K."/>
            <person name="Lama D."/>
            <person name="Landers T."/>
            <person name="Leger J."/>
            <person name="Levine S."/>
            <person name="Lewis D."/>
            <person name="Lewis T."/>
            <person name="Lindblad-toh K."/>
            <person name="Liu X."/>
            <person name="Lokyitsang T."/>
            <person name="Lokyitsang Y."/>
            <person name="Lucien O."/>
            <person name="Lui A."/>
            <person name="Ma L.J."/>
            <person name="Mabbitt R."/>
            <person name="Macdonald J."/>
            <person name="Maclean C."/>
            <person name="Major J."/>
            <person name="Manning J."/>
            <person name="Marabella R."/>
            <person name="Maru K."/>
            <person name="Matthews C."/>
            <person name="Mauceli E."/>
            <person name="Mccarthy M."/>
            <person name="Mcdonough S."/>
            <person name="Mcghee T."/>
            <person name="Meldrim J."/>
            <person name="Meneus L."/>
            <person name="Mesirov J."/>
            <person name="Mihalev A."/>
            <person name="Mihova T."/>
            <person name="Mikkelsen T."/>
            <person name="Mlenga V."/>
            <person name="Moru K."/>
            <person name="Mozes J."/>
            <person name="Mulrain L."/>
            <person name="Munson G."/>
            <person name="Naylor J."/>
            <person name="Newes C."/>
            <person name="Nguyen C."/>
            <person name="Nguyen N."/>
            <person name="Nguyen T."/>
            <person name="Nicol R."/>
            <person name="Nielsen C."/>
            <person name="Nizzari M."/>
            <person name="Norbu C."/>
            <person name="Norbu N."/>
            <person name="O'donnell P."/>
            <person name="Okoawo O."/>
            <person name="O'leary S."/>
            <person name="Omotosho B."/>
            <person name="O'neill K."/>
            <person name="Osman S."/>
            <person name="Parker S."/>
            <person name="Perrin D."/>
            <person name="Phunkhang P."/>
            <person name="Piqani B."/>
            <person name="Purcell S."/>
            <person name="Rachupka T."/>
            <person name="Ramasamy U."/>
            <person name="Rameau R."/>
            <person name="Ray V."/>
            <person name="Raymond C."/>
            <person name="Retta R."/>
            <person name="Richardson S."/>
            <person name="Rise C."/>
            <person name="Rodriguez J."/>
            <person name="Rogers J."/>
            <person name="Rogov P."/>
            <person name="Rutman M."/>
            <person name="Schupbach R."/>
            <person name="Seaman C."/>
            <person name="Settipalli S."/>
            <person name="Sharpe T."/>
            <person name="Sheridan J."/>
            <person name="Sherpa N."/>
            <person name="Shi J."/>
            <person name="Smirnov S."/>
            <person name="Smith C."/>
            <person name="Sougnez C."/>
            <person name="Spencer B."/>
            <person name="Stalker J."/>
            <person name="Stange-thomann N."/>
            <person name="Stavropoulos S."/>
            <person name="Stetson K."/>
            <person name="Stone C."/>
            <person name="Stone S."/>
            <person name="Stubbs M."/>
            <person name="Talamas J."/>
            <person name="Tchuinga P."/>
            <person name="Tenzing P."/>
            <person name="Tesfaye S."/>
            <person name="Theodore J."/>
            <person name="Thoulutsang Y."/>
            <person name="Topham K."/>
            <person name="Towey S."/>
            <person name="Tsamla T."/>
            <person name="Tsomo N."/>
            <person name="Vallee D."/>
            <person name="Vassiliev H."/>
            <person name="Venkataraman V."/>
            <person name="Vinson J."/>
            <person name="Vo A."/>
            <person name="Wade C."/>
            <person name="Wang S."/>
            <person name="Wangchuk T."/>
            <person name="Wangdi T."/>
            <person name="Whittaker C."/>
            <person name="Wilkinson J."/>
            <person name="Wu Y."/>
            <person name="Wyman D."/>
            <person name="Yadav S."/>
            <person name="Yang S."/>
            <person name="Yang X."/>
            <person name="Yeager S."/>
            <person name="Yee E."/>
            <person name="Young G."/>
            <person name="Zainoun J."/>
            <person name="Zembeck L."/>
            <person name="Zimmer A."/>
            <person name="Zody M."/>
            <person name="Lander E."/>
        </authorList>
    </citation>
    <scope>NUCLEOTIDE SEQUENCE [LARGE SCALE GENOMIC DNA]</scope>
</reference>
<evidence type="ECO:0000256" key="12">
    <source>
        <dbReference type="ARBA" id="ARBA00023136"/>
    </source>
</evidence>
<dbReference type="PANTHER" id="PTHR24300">
    <property type="entry name" value="CYTOCHROME P450 508A4-RELATED"/>
    <property type="match status" value="1"/>
</dbReference>
<evidence type="ECO:0000256" key="2">
    <source>
        <dbReference type="ARBA" id="ARBA00004174"/>
    </source>
</evidence>
<reference evidence="16" key="3">
    <citation type="submission" date="2025-09" db="UniProtKB">
        <authorList>
            <consortium name="Ensembl"/>
        </authorList>
    </citation>
    <scope>IDENTIFICATION</scope>
</reference>
<accession>H2YPQ5</accession>
<evidence type="ECO:0000256" key="5">
    <source>
        <dbReference type="ARBA" id="ARBA00022617"/>
    </source>
</evidence>
<evidence type="ECO:0000256" key="14">
    <source>
        <dbReference type="RuleBase" id="RU000461"/>
    </source>
</evidence>
<keyword evidence="6 13" id="KW-0479">Metal-binding</keyword>
<dbReference type="GO" id="GO:0016712">
    <property type="term" value="F:oxidoreductase activity, acting on paired donors, with incorporation or reduction of molecular oxygen, reduced flavin or flavoprotein as one donor, and incorporation of one atom of oxygen"/>
    <property type="evidence" value="ECO:0007669"/>
    <property type="project" value="TreeGrafter"/>
</dbReference>
<feature type="binding site" description="axial binding residue" evidence="13">
    <location>
        <position position="455"/>
    </location>
    <ligand>
        <name>heme</name>
        <dbReference type="ChEBI" id="CHEBI:30413"/>
    </ligand>
    <ligandPart>
        <name>Fe</name>
        <dbReference type="ChEBI" id="CHEBI:18248"/>
    </ligandPart>
</feature>
<keyword evidence="7" id="KW-0256">Endoplasmic reticulum</keyword>
<dbReference type="InterPro" id="IPR002401">
    <property type="entry name" value="Cyt_P450_E_grp-I"/>
</dbReference>
<comment type="subcellular location">
    <subcellularLocation>
        <location evidence="3">Endoplasmic reticulum membrane</location>
        <topology evidence="3">Peripheral membrane protein</topology>
    </subcellularLocation>
    <subcellularLocation>
        <location evidence="2">Microsome membrane</location>
        <topology evidence="2">Peripheral membrane protein</topology>
    </subcellularLocation>
</comment>
<evidence type="ECO:0000256" key="4">
    <source>
        <dbReference type="ARBA" id="ARBA00010617"/>
    </source>
</evidence>
<dbReference type="Ensembl" id="ENSCSAVT00000007409.1">
    <property type="protein sequence ID" value="ENSCSAVP00000007313.1"/>
    <property type="gene ID" value="ENSCSAVG00000004367.1"/>
</dbReference>
<keyword evidence="17" id="KW-1185">Reference proteome</keyword>
<comment type="cofactor">
    <cofactor evidence="1 13">
        <name>heme</name>
        <dbReference type="ChEBI" id="CHEBI:30413"/>
    </cofactor>
</comment>
<dbReference type="InterPro" id="IPR036396">
    <property type="entry name" value="Cyt_P450_sf"/>
</dbReference>
<name>H2YPQ5_CIOSA</name>
<dbReference type="GO" id="GO:0006082">
    <property type="term" value="P:organic acid metabolic process"/>
    <property type="evidence" value="ECO:0007669"/>
    <property type="project" value="TreeGrafter"/>
</dbReference>
<protein>
    <submittedName>
        <fullName evidence="16">Uncharacterized protein</fullName>
    </submittedName>
</protein>
<dbReference type="STRING" id="51511.ENSCSAVP00000007313"/>
<evidence type="ECO:0000313" key="17">
    <source>
        <dbReference type="Proteomes" id="UP000007875"/>
    </source>
</evidence>
<keyword evidence="11 14" id="KW-0503">Monooxygenase</keyword>
<organism evidence="16 17">
    <name type="scientific">Ciona savignyi</name>
    <name type="common">Pacific transparent sea squirt</name>
    <dbReference type="NCBI Taxonomy" id="51511"/>
    <lineage>
        <taxon>Eukaryota</taxon>
        <taxon>Metazoa</taxon>
        <taxon>Chordata</taxon>
        <taxon>Tunicata</taxon>
        <taxon>Ascidiacea</taxon>
        <taxon>Phlebobranchia</taxon>
        <taxon>Cionidae</taxon>
        <taxon>Ciona</taxon>
    </lineage>
</organism>
<keyword evidence="12 15" id="KW-0472">Membrane</keyword>
<proteinExistence type="inferred from homology"/>
<feature type="transmembrane region" description="Helical" evidence="15">
    <location>
        <begin position="12"/>
        <end position="33"/>
    </location>
</feature>
<sequence length="512" mass="58308">MLSIFSAWLSRSGVVSGLIGFLTLGILVYRYWWKLPHPRYPPGVRGVPILGVLPFIGRSAHVKFTKWSHDKFGPIMMVRMGRDDVIILSTYDVIHEAFVKNMAAFQSRPYMHILAHVSGGYGLILPPFHSNFAQVRQFSLNTLRGFGFGRSSMETKISEIAQDLINELESLDGKPTNVKPIIGMSVANVISSIACGKSFEHTDPIFKKFVDVIFACDKKHSENKTIMMFFPFLRHFQPFKESFKHSIKLAKNFNRKEVIEHQIKLGENEPADFIDAFLHEMKKHSPDDSCLIFSFIFFVYKERQLVQSLVDLFLAGTETTTTFLLWSIITLLHYPDIQALLYQELLQETGREQAFPSIGHREKLPLLEAFIQEIFRFKTLILLGGQHLTTKDVEINGHFIPKSTKVVLPNIHGCHSDPNIWKNPSKFDIYRHINKDGKFVPSKKVIPFGIGARACIGEKLARIETYVFLTNIVKRFEILSDPESKSLPPLDDGVIGLVQAPLPFKVVLKPRI</sequence>
<dbReference type="GO" id="GO:0005789">
    <property type="term" value="C:endoplasmic reticulum membrane"/>
    <property type="evidence" value="ECO:0007669"/>
    <property type="project" value="UniProtKB-SubCell"/>
</dbReference>
<evidence type="ECO:0000256" key="3">
    <source>
        <dbReference type="ARBA" id="ARBA00004406"/>
    </source>
</evidence>
<dbReference type="Pfam" id="PF00067">
    <property type="entry name" value="p450"/>
    <property type="match status" value="1"/>
</dbReference>
<dbReference type="Proteomes" id="UP000007875">
    <property type="component" value="Unassembled WGS sequence"/>
</dbReference>
<evidence type="ECO:0000256" key="8">
    <source>
        <dbReference type="ARBA" id="ARBA00022848"/>
    </source>
</evidence>
<comment type="similarity">
    <text evidence="4 14">Belongs to the cytochrome P450 family.</text>
</comment>
<reference evidence="16" key="2">
    <citation type="submission" date="2025-08" db="UniProtKB">
        <authorList>
            <consortium name="Ensembl"/>
        </authorList>
    </citation>
    <scope>IDENTIFICATION</scope>
</reference>
<keyword evidence="8" id="KW-0492">Microsome</keyword>
<evidence type="ECO:0000256" key="11">
    <source>
        <dbReference type="ARBA" id="ARBA00023033"/>
    </source>
</evidence>
<evidence type="ECO:0000256" key="13">
    <source>
        <dbReference type="PIRSR" id="PIRSR602401-1"/>
    </source>
</evidence>
<dbReference type="SUPFAM" id="SSF48264">
    <property type="entry name" value="Cytochrome P450"/>
    <property type="match status" value="1"/>
</dbReference>
<dbReference type="PRINTS" id="PR00385">
    <property type="entry name" value="P450"/>
</dbReference>
<evidence type="ECO:0000256" key="15">
    <source>
        <dbReference type="SAM" id="Phobius"/>
    </source>
</evidence>
<evidence type="ECO:0000256" key="10">
    <source>
        <dbReference type="ARBA" id="ARBA00023004"/>
    </source>
</evidence>
<evidence type="ECO:0000313" key="16">
    <source>
        <dbReference type="Ensembl" id="ENSCSAVP00000007313.1"/>
    </source>
</evidence>
<dbReference type="AlphaFoldDB" id="H2YPQ5"/>
<dbReference type="GO" id="GO:0005506">
    <property type="term" value="F:iron ion binding"/>
    <property type="evidence" value="ECO:0007669"/>
    <property type="project" value="InterPro"/>
</dbReference>
<dbReference type="FunFam" id="1.10.630.10:FF:000238">
    <property type="entry name" value="Cytochrome P450 2A6"/>
    <property type="match status" value="1"/>
</dbReference>
<dbReference type="PROSITE" id="PS00086">
    <property type="entry name" value="CYTOCHROME_P450"/>
    <property type="match status" value="1"/>
</dbReference>
<keyword evidence="15" id="KW-0812">Transmembrane</keyword>
<evidence type="ECO:0000256" key="1">
    <source>
        <dbReference type="ARBA" id="ARBA00001971"/>
    </source>
</evidence>
<dbReference type="Gene3D" id="1.10.630.10">
    <property type="entry name" value="Cytochrome P450"/>
    <property type="match status" value="1"/>
</dbReference>
<dbReference type="GO" id="GO:0020037">
    <property type="term" value="F:heme binding"/>
    <property type="evidence" value="ECO:0007669"/>
    <property type="project" value="InterPro"/>
</dbReference>
<keyword evidence="10 13" id="KW-0408">Iron</keyword>
<dbReference type="PANTHER" id="PTHR24300:SF397">
    <property type="entry name" value="CYTOCHROME P450 2U1"/>
    <property type="match status" value="1"/>
</dbReference>
<evidence type="ECO:0000256" key="7">
    <source>
        <dbReference type="ARBA" id="ARBA00022824"/>
    </source>
</evidence>
<dbReference type="InParanoid" id="H2YPQ5"/>
<dbReference type="OMA" id="VHASITW"/>
<dbReference type="InterPro" id="IPR050182">
    <property type="entry name" value="Cytochrome_P450_fam2"/>
</dbReference>
<evidence type="ECO:0000256" key="6">
    <source>
        <dbReference type="ARBA" id="ARBA00022723"/>
    </source>
</evidence>
<dbReference type="GeneTree" id="ENSGT00940000160689"/>
<dbReference type="GO" id="GO:0006805">
    <property type="term" value="P:xenobiotic metabolic process"/>
    <property type="evidence" value="ECO:0007669"/>
    <property type="project" value="TreeGrafter"/>
</dbReference>